<dbReference type="PROSITE" id="PS00517">
    <property type="entry name" value="RNASE_3_1"/>
    <property type="match status" value="1"/>
</dbReference>
<keyword evidence="9" id="KW-0963">Cytoplasm</keyword>
<feature type="region of interest" description="Disordered" evidence="10">
    <location>
        <begin position="246"/>
        <end position="265"/>
    </location>
</feature>
<feature type="active site" evidence="9">
    <location>
        <position position="139"/>
    </location>
</feature>
<keyword evidence="8 9" id="KW-0694">RNA-binding</keyword>
<evidence type="ECO:0000313" key="14">
    <source>
        <dbReference type="Proteomes" id="UP000608530"/>
    </source>
</evidence>
<dbReference type="SMART" id="SM00358">
    <property type="entry name" value="DSRM"/>
    <property type="match status" value="1"/>
</dbReference>
<dbReference type="InterPro" id="IPR000999">
    <property type="entry name" value="RNase_III_dom"/>
</dbReference>
<dbReference type="CDD" id="cd10845">
    <property type="entry name" value="DSRM_RNAse_III_family"/>
    <property type="match status" value="1"/>
</dbReference>
<dbReference type="Pfam" id="PF14622">
    <property type="entry name" value="Ribonucleas_3_3"/>
    <property type="match status" value="1"/>
</dbReference>
<feature type="region of interest" description="Disordered" evidence="10">
    <location>
        <begin position="1"/>
        <end position="28"/>
    </location>
</feature>
<dbReference type="Proteomes" id="UP000608530">
    <property type="component" value="Unassembled WGS sequence"/>
</dbReference>
<evidence type="ECO:0000256" key="4">
    <source>
        <dbReference type="ARBA" id="ARBA00022664"/>
    </source>
</evidence>
<keyword evidence="6 9" id="KW-0255">Endonuclease</keyword>
<evidence type="ECO:0000259" key="11">
    <source>
        <dbReference type="PROSITE" id="PS50137"/>
    </source>
</evidence>
<dbReference type="PANTHER" id="PTHR11207">
    <property type="entry name" value="RIBONUCLEASE III"/>
    <property type="match status" value="1"/>
</dbReference>
<dbReference type="PANTHER" id="PTHR11207:SF0">
    <property type="entry name" value="RIBONUCLEASE 3"/>
    <property type="match status" value="1"/>
</dbReference>
<evidence type="ECO:0000256" key="10">
    <source>
        <dbReference type="SAM" id="MobiDB-lite"/>
    </source>
</evidence>
<comment type="subunit">
    <text evidence="9">Homodimer.</text>
</comment>
<keyword evidence="5 9" id="KW-0540">Nuclease</keyword>
<dbReference type="EMBL" id="JAEHOH010000005">
    <property type="protein sequence ID" value="MBK0418258.1"/>
    <property type="molecule type" value="Genomic_DNA"/>
</dbReference>
<evidence type="ECO:0000256" key="9">
    <source>
        <dbReference type="HAMAP-Rule" id="MF_00104"/>
    </source>
</evidence>
<evidence type="ECO:0000256" key="8">
    <source>
        <dbReference type="ARBA" id="ARBA00022884"/>
    </source>
</evidence>
<evidence type="ECO:0000256" key="2">
    <source>
        <dbReference type="ARBA" id="ARBA00010183"/>
    </source>
</evidence>
<keyword evidence="9" id="KW-0460">Magnesium</keyword>
<keyword evidence="4 9" id="KW-0507">mRNA processing</keyword>
<dbReference type="SUPFAM" id="SSF69065">
    <property type="entry name" value="RNase III domain-like"/>
    <property type="match status" value="1"/>
</dbReference>
<dbReference type="GO" id="GO:0010468">
    <property type="term" value="P:regulation of gene expression"/>
    <property type="evidence" value="ECO:0007669"/>
    <property type="project" value="TreeGrafter"/>
</dbReference>
<organism evidence="13 14">
    <name type="scientific">Leucobacter chromiisoli</name>
    <dbReference type="NCBI Taxonomy" id="2796471"/>
    <lineage>
        <taxon>Bacteria</taxon>
        <taxon>Bacillati</taxon>
        <taxon>Actinomycetota</taxon>
        <taxon>Actinomycetes</taxon>
        <taxon>Micrococcales</taxon>
        <taxon>Microbacteriaceae</taxon>
        <taxon>Leucobacter</taxon>
    </lineage>
</organism>
<feature type="active site" evidence="9">
    <location>
        <position position="67"/>
    </location>
</feature>
<keyword evidence="9" id="KW-0479">Metal-binding</keyword>
<dbReference type="SMART" id="SM00535">
    <property type="entry name" value="RIBOc"/>
    <property type="match status" value="1"/>
</dbReference>
<dbReference type="GO" id="GO:0004525">
    <property type="term" value="F:ribonuclease III activity"/>
    <property type="evidence" value="ECO:0007669"/>
    <property type="project" value="UniProtKB-UniRule"/>
</dbReference>
<proteinExistence type="inferred from homology"/>
<feature type="domain" description="DRBM" evidence="11">
    <location>
        <begin position="180"/>
        <end position="247"/>
    </location>
</feature>
<evidence type="ECO:0000256" key="3">
    <source>
        <dbReference type="ARBA" id="ARBA00022552"/>
    </source>
</evidence>
<dbReference type="AlphaFoldDB" id="A0A934Q6D9"/>
<dbReference type="NCBIfam" id="TIGR02191">
    <property type="entry name" value="RNaseIII"/>
    <property type="match status" value="1"/>
</dbReference>
<dbReference type="PROSITE" id="PS50142">
    <property type="entry name" value="RNASE_3_2"/>
    <property type="match status" value="1"/>
</dbReference>
<comment type="function">
    <text evidence="9">Digests double-stranded RNA. Involved in the processing of primary rRNA transcript to yield the immediate precursors to the large and small rRNAs (23S and 16S). Processes some mRNAs, and tRNAs when they are encoded in the rRNA operon. Processes pre-crRNA and tracrRNA of type II CRISPR loci if present in the organism.</text>
</comment>
<dbReference type="EC" id="3.1.26.3" evidence="9"/>
<evidence type="ECO:0000256" key="1">
    <source>
        <dbReference type="ARBA" id="ARBA00000109"/>
    </source>
</evidence>
<evidence type="ECO:0000259" key="12">
    <source>
        <dbReference type="PROSITE" id="PS50142"/>
    </source>
</evidence>
<gene>
    <name evidence="9 13" type="primary">rnc</name>
    <name evidence="13" type="ORF">JD276_04335</name>
</gene>
<evidence type="ECO:0000256" key="7">
    <source>
        <dbReference type="ARBA" id="ARBA00022801"/>
    </source>
</evidence>
<evidence type="ECO:0000313" key="13">
    <source>
        <dbReference type="EMBL" id="MBK0418258.1"/>
    </source>
</evidence>
<dbReference type="GO" id="GO:0006364">
    <property type="term" value="P:rRNA processing"/>
    <property type="evidence" value="ECO:0007669"/>
    <property type="project" value="UniProtKB-UniRule"/>
</dbReference>
<sequence length="265" mass="28233">MNGNESSVPHHERREPSGTPQGGPGGFLDPFGVAVDPELLELALTHRSWAFEHGAAPHNERLEFLGDSILGQAVTVKLYLDYPELSEGELAKRRAALVSTVALARVARGLDLGASLRLGRGEEQSGGREKESILADAVEAVIGAVYLSTDPETAAGFVRALIAPLLADPERFEETLALFDPKTALQEEAAARGLPHPSYLVTGEGPDHDRRYTAVVRLEDISGTGTSTSKKGAELLAARDAVEQLRAAGRRRGKSARRGSSRAKG</sequence>
<keyword evidence="9" id="KW-0699">rRNA-binding</keyword>
<dbReference type="HAMAP" id="MF_00104">
    <property type="entry name" value="RNase_III"/>
    <property type="match status" value="1"/>
</dbReference>
<dbReference type="Gene3D" id="1.10.1520.10">
    <property type="entry name" value="Ribonuclease III domain"/>
    <property type="match status" value="1"/>
</dbReference>
<feature type="binding site" evidence="9">
    <location>
        <position position="63"/>
    </location>
    <ligand>
        <name>Mg(2+)</name>
        <dbReference type="ChEBI" id="CHEBI:18420"/>
    </ligand>
</feature>
<dbReference type="InterPro" id="IPR011907">
    <property type="entry name" value="RNase_III"/>
</dbReference>
<comment type="caution">
    <text evidence="13">The sequence shown here is derived from an EMBL/GenBank/DDBJ whole genome shotgun (WGS) entry which is preliminary data.</text>
</comment>
<keyword evidence="3 9" id="KW-0698">rRNA processing</keyword>
<feature type="binding site" evidence="9">
    <location>
        <position position="139"/>
    </location>
    <ligand>
        <name>Mg(2+)</name>
        <dbReference type="ChEBI" id="CHEBI:18420"/>
    </ligand>
</feature>
<dbReference type="Pfam" id="PF00035">
    <property type="entry name" value="dsrm"/>
    <property type="match status" value="1"/>
</dbReference>
<comment type="subcellular location">
    <subcellularLocation>
        <location evidence="9">Cytoplasm</location>
    </subcellularLocation>
</comment>
<comment type="catalytic activity">
    <reaction evidence="1 9">
        <text>Endonucleolytic cleavage to 5'-phosphomonoester.</text>
        <dbReference type="EC" id="3.1.26.3"/>
    </reaction>
</comment>
<comment type="cofactor">
    <cofactor evidence="9">
        <name>Mg(2+)</name>
        <dbReference type="ChEBI" id="CHEBI:18420"/>
    </cofactor>
</comment>
<keyword evidence="7 9" id="KW-0378">Hydrolase</keyword>
<dbReference type="GO" id="GO:0046872">
    <property type="term" value="F:metal ion binding"/>
    <property type="evidence" value="ECO:0007669"/>
    <property type="project" value="UniProtKB-KW"/>
</dbReference>
<dbReference type="GO" id="GO:0019843">
    <property type="term" value="F:rRNA binding"/>
    <property type="evidence" value="ECO:0007669"/>
    <property type="project" value="UniProtKB-KW"/>
</dbReference>
<dbReference type="PROSITE" id="PS50137">
    <property type="entry name" value="DS_RBD"/>
    <property type="match status" value="1"/>
</dbReference>
<dbReference type="GO" id="GO:0005737">
    <property type="term" value="C:cytoplasm"/>
    <property type="evidence" value="ECO:0007669"/>
    <property type="project" value="UniProtKB-SubCell"/>
</dbReference>
<dbReference type="GO" id="GO:0006397">
    <property type="term" value="P:mRNA processing"/>
    <property type="evidence" value="ECO:0007669"/>
    <property type="project" value="UniProtKB-UniRule"/>
</dbReference>
<evidence type="ECO:0000256" key="6">
    <source>
        <dbReference type="ARBA" id="ARBA00022759"/>
    </source>
</evidence>
<name>A0A934Q6D9_9MICO</name>
<reference evidence="13" key="1">
    <citation type="submission" date="2020-12" db="EMBL/GenBank/DDBJ databases">
        <title>Leucobacter sp. CAS1, isolated from Chromium sludge.</title>
        <authorList>
            <person name="Xu Z."/>
        </authorList>
    </citation>
    <scope>NUCLEOTIDE SEQUENCE</scope>
    <source>
        <strain evidence="13">CSA1</strain>
    </source>
</reference>
<dbReference type="GO" id="GO:0003725">
    <property type="term" value="F:double-stranded RNA binding"/>
    <property type="evidence" value="ECO:0007669"/>
    <property type="project" value="TreeGrafter"/>
</dbReference>
<feature type="binding site" evidence="9">
    <location>
        <position position="136"/>
    </location>
    <ligand>
        <name>Mg(2+)</name>
        <dbReference type="ChEBI" id="CHEBI:18420"/>
    </ligand>
</feature>
<feature type="domain" description="RNase III" evidence="12">
    <location>
        <begin position="31"/>
        <end position="150"/>
    </location>
</feature>
<comment type="similarity">
    <text evidence="2">Belongs to the ribonuclease III family.</text>
</comment>
<dbReference type="InterPro" id="IPR036389">
    <property type="entry name" value="RNase_III_sf"/>
</dbReference>
<dbReference type="CDD" id="cd00593">
    <property type="entry name" value="RIBOc"/>
    <property type="match status" value="1"/>
</dbReference>
<dbReference type="SUPFAM" id="SSF54768">
    <property type="entry name" value="dsRNA-binding domain-like"/>
    <property type="match status" value="1"/>
</dbReference>
<dbReference type="FunFam" id="1.10.1520.10:FF:000001">
    <property type="entry name" value="Ribonuclease 3"/>
    <property type="match status" value="1"/>
</dbReference>
<dbReference type="Gene3D" id="3.30.160.20">
    <property type="match status" value="1"/>
</dbReference>
<accession>A0A934Q6D9</accession>
<keyword evidence="9" id="KW-0819">tRNA processing</keyword>
<dbReference type="GO" id="GO:0008033">
    <property type="term" value="P:tRNA processing"/>
    <property type="evidence" value="ECO:0007669"/>
    <property type="project" value="UniProtKB-KW"/>
</dbReference>
<dbReference type="InterPro" id="IPR014720">
    <property type="entry name" value="dsRBD_dom"/>
</dbReference>
<feature type="compositionally biased region" description="Basic residues" evidence="10">
    <location>
        <begin position="248"/>
        <end position="265"/>
    </location>
</feature>
<keyword evidence="14" id="KW-1185">Reference proteome</keyword>
<evidence type="ECO:0000256" key="5">
    <source>
        <dbReference type="ARBA" id="ARBA00022722"/>
    </source>
</evidence>
<protein>
    <recommendedName>
        <fullName evidence="9">Ribonuclease 3</fullName>
        <ecNumber evidence="9">3.1.26.3</ecNumber>
    </recommendedName>
    <alternativeName>
        <fullName evidence="9">Ribonuclease III</fullName>
        <shortName evidence="9">RNase III</shortName>
    </alternativeName>
</protein>